<dbReference type="InterPro" id="IPR025110">
    <property type="entry name" value="AMP-bd_C"/>
</dbReference>
<accession>A0A9N9W375</accession>
<dbReference type="InterPro" id="IPR045851">
    <property type="entry name" value="AMP-bd_C_sf"/>
</dbReference>
<dbReference type="PANTHER" id="PTHR24096">
    <property type="entry name" value="LONG-CHAIN-FATTY-ACID--COA LIGASE"/>
    <property type="match status" value="1"/>
</dbReference>
<reference evidence="3 4" key="2">
    <citation type="submission" date="2021-10" db="EMBL/GenBank/DDBJ databases">
        <authorList>
            <person name="Piombo E."/>
        </authorList>
    </citation>
    <scope>NUCLEOTIDE SEQUENCE [LARGE SCALE GENOMIC DNA]</scope>
</reference>
<dbReference type="Gene3D" id="3.30.300.30">
    <property type="match status" value="1"/>
</dbReference>
<dbReference type="GO" id="GO:0016405">
    <property type="term" value="F:CoA-ligase activity"/>
    <property type="evidence" value="ECO:0007669"/>
    <property type="project" value="TreeGrafter"/>
</dbReference>
<organism evidence="3 4">
    <name type="scientific">Clonostachys solani</name>
    <dbReference type="NCBI Taxonomy" id="160281"/>
    <lineage>
        <taxon>Eukaryota</taxon>
        <taxon>Fungi</taxon>
        <taxon>Dikarya</taxon>
        <taxon>Ascomycota</taxon>
        <taxon>Pezizomycotina</taxon>
        <taxon>Sordariomycetes</taxon>
        <taxon>Hypocreomycetidae</taxon>
        <taxon>Hypocreales</taxon>
        <taxon>Bionectriaceae</taxon>
        <taxon>Clonostachys</taxon>
    </lineage>
</organism>
<dbReference type="Pfam" id="PF13193">
    <property type="entry name" value="AMP-binding_C"/>
    <property type="match status" value="1"/>
</dbReference>
<comment type="caution">
    <text evidence="3">The sequence shown here is derived from an EMBL/GenBank/DDBJ whole genome shotgun (WGS) entry which is preliminary data.</text>
</comment>
<dbReference type="AlphaFoldDB" id="A0A9N9W375"/>
<dbReference type="Pfam" id="PF00501">
    <property type="entry name" value="AMP-binding"/>
    <property type="match status" value="1"/>
</dbReference>
<feature type="domain" description="AMP-binding enzyme C-terminal" evidence="2">
    <location>
        <begin position="478"/>
        <end position="558"/>
    </location>
</feature>
<dbReference type="OrthoDB" id="6509636at2759"/>
<evidence type="ECO:0000259" key="2">
    <source>
        <dbReference type="Pfam" id="PF13193"/>
    </source>
</evidence>
<dbReference type="InterPro" id="IPR042099">
    <property type="entry name" value="ANL_N_sf"/>
</dbReference>
<dbReference type="PROSITE" id="PS00455">
    <property type="entry name" value="AMP_BINDING"/>
    <property type="match status" value="1"/>
</dbReference>
<evidence type="ECO:0000313" key="3">
    <source>
        <dbReference type="EMBL" id="CAH0044586.1"/>
    </source>
</evidence>
<dbReference type="PANTHER" id="PTHR24096:SF422">
    <property type="entry name" value="BCDNA.GH02901"/>
    <property type="match status" value="1"/>
</dbReference>
<dbReference type="Gene3D" id="3.40.50.12780">
    <property type="entry name" value="N-terminal domain of ligase-like"/>
    <property type="match status" value="1"/>
</dbReference>
<gene>
    <name evidence="3" type="ORF">CSOL1703_00010323</name>
</gene>
<dbReference type="Proteomes" id="UP000775872">
    <property type="component" value="Unassembled WGS sequence"/>
</dbReference>
<dbReference type="InterPro" id="IPR000873">
    <property type="entry name" value="AMP-dep_synth/lig_dom"/>
</dbReference>
<evidence type="ECO:0000313" key="4">
    <source>
        <dbReference type="Proteomes" id="UP000775872"/>
    </source>
</evidence>
<dbReference type="EMBL" id="CABFOC020000007">
    <property type="protein sequence ID" value="CAH0044586.1"/>
    <property type="molecule type" value="Genomic_DNA"/>
</dbReference>
<proteinExistence type="predicted"/>
<keyword evidence="4" id="KW-1185">Reference proteome</keyword>
<name>A0A9N9W375_9HYPO</name>
<evidence type="ECO:0000259" key="1">
    <source>
        <dbReference type="Pfam" id="PF00501"/>
    </source>
</evidence>
<reference evidence="4" key="1">
    <citation type="submission" date="2019-06" db="EMBL/GenBank/DDBJ databases">
        <authorList>
            <person name="Broberg M."/>
        </authorList>
    </citation>
    <scope>NUCLEOTIDE SEQUENCE [LARGE SCALE GENOMIC DNA]</scope>
</reference>
<dbReference type="InterPro" id="IPR020845">
    <property type="entry name" value="AMP-binding_CS"/>
</dbReference>
<dbReference type="SUPFAM" id="SSF56801">
    <property type="entry name" value="Acetyl-CoA synthetase-like"/>
    <property type="match status" value="1"/>
</dbReference>
<sequence length="579" mass="63427">MVFRAPPWVPQLSDADIPDDQSLSDFLFNDKLRPRKCADCPTPFIDSLDGSGSSIEETKKRIEWLAAGIASHLGITDTTGDVWDRVVSVFTVNNIHTPVLAWAVHRLNGVVAPANVAFRASELAYQLKDCKARCIFTDASHLDIALEAATAAGISPSNIFLVSIPADTGSPTTNVKSFSNLEDLVDIGRRVPLLPHTRWEKGRARKQAAYLCYSSGTSGPPKGVMISHRNIIANIMQMNLYELPLRSGNQPEIILGILPQSHIYSIILTTHCSVFRGDTVVVVAKFELMSLVKAIRKFKMTMLYVVPPILIALIKQGALAKDPADFDLPSVSRMYCGAAPLSEELTSQIRERYPHVLLGQGYGMTESATVMASHPCEVYDGSSGCVVPGLEIRLVDASGNDVEEYNKPGEIWARGPNVTLGYFKNRDATATTYSGGWLRSGDVGEFRPHPKTGDAHLFIVDRVKELIKVSGFQVAPAELEGHLLGHTLVVDCAVIPVANERSGEVPKAVVVLSKDAGRDYRTAEREILDWVAKHKSKHKHLKGGVEFVSEIPKSPSGKILRRLLRDREKARQAQISAKL</sequence>
<feature type="domain" description="AMP-dependent synthetase/ligase" evidence="1">
    <location>
        <begin position="54"/>
        <end position="423"/>
    </location>
</feature>
<protein>
    <submittedName>
        <fullName evidence="3">Uncharacterized protein</fullName>
    </submittedName>
</protein>